<sequence>MSTGNTVVDQFNTNDEEISQPTMKIQSKNLWFNPLIKDYLEELKMILQVMNDSILTHALTASFAIPMKWLYLVASTAVYNRTIEIVTFQLTSSKSKQLTNK</sequence>
<evidence type="ECO:0000313" key="2">
    <source>
        <dbReference type="Proteomes" id="UP001157418"/>
    </source>
</evidence>
<reference evidence="1 2" key="1">
    <citation type="submission" date="2022-01" db="EMBL/GenBank/DDBJ databases">
        <authorList>
            <person name="Xiong W."/>
            <person name="Schranz E."/>
        </authorList>
    </citation>
    <scope>NUCLEOTIDE SEQUENCE [LARGE SCALE GENOMIC DNA]</scope>
</reference>
<name>A0AAU9N8N4_9ASTR</name>
<comment type="caution">
    <text evidence="1">The sequence shown here is derived from an EMBL/GenBank/DDBJ whole genome shotgun (WGS) entry which is preliminary data.</text>
</comment>
<dbReference type="AlphaFoldDB" id="A0AAU9N8N4"/>
<dbReference type="Proteomes" id="UP001157418">
    <property type="component" value="Unassembled WGS sequence"/>
</dbReference>
<gene>
    <name evidence="1" type="ORF">LVIROSA_LOCUS22240</name>
</gene>
<proteinExistence type="predicted"/>
<evidence type="ECO:0000313" key="1">
    <source>
        <dbReference type="EMBL" id="CAH1435831.1"/>
    </source>
</evidence>
<protein>
    <submittedName>
        <fullName evidence="1">Uncharacterized protein</fullName>
    </submittedName>
</protein>
<organism evidence="1 2">
    <name type="scientific">Lactuca virosa</name>
    <dbReference type="NCBI Taxonomy" id="75947"/>
    <lineage>
        <taxon>Eukaryota</taxon>
        <taxon>Viridiplantae</taxon>
        <taxon>Streptophyta</taxon>
        <taxon>Embryophyta</taxon>
        <taxon>Tracheophyta</taxon>
        <taxon>Spermatophyta</taxon>
        <taxon>Magnoliopsida</taxon>
        <taxon>eudicotyledons</taxon>
        <taxon>Gunneridae</taxon>
        <taxon>Pentapetalae</taxon>
        <taxon>asterids</taxon>
        <taxon>campanulids</taxon>
        <taxon>Asterales</taxon>
        <taxon>Asteraceae</taxon>
        <taxon>Cichorioideae</taxon>
        <taxon>Cichorieae</taxon>
        <taxon>Lactucinae</taxon>
        <taxon>Lactuca</taxon>
    </lineage>
</organism>
<accession>A0AAU9N8N4</accession>
<keyword evidence="2" id="KW-1185">Reference proteome</keyword>
<dbReference type="EMBL" id="CAKMRJ010004445">
    <property type="protein sequence ID" value="CAH1435831.1"/>
    <property type="molecule type" value="Genomic_DNA"/>
</dbReference>